<dbReference type="Pfam" id="PF04578">
    <property type="entry name" value="DUF594"/>
    <property type="match status" value="1"/>
</dbReference>
<feature type="transmembrane region" description="Helical" evidence="2">
    <location>
        <begin position="58"/>
        <end position="77"/>
    </location>
</feature>
<evidence type="ECO:0000256" key="2">
    <source>
        <dbReference type="SAM" id="Phobius"/>
    </source>
</evidence>
<dbReference type="InterPro" id="IPR007658">
    <property type="entry name" value="DUF594"/>
</dbReference>
<reference evidence="4" key="1">
    <citation type="submission" date="2019-11" db="EMBL/GenBank/DDBJ databases">
        <authorList>
            <person name="Liu Y."/>
            <person name="Hou J."/>
            <person name="Li T.-Q."/>
            <person name="Guan C.-H."/>
            <person name="Wu X."/>
            <person name="Wu H.-Z."/>
            <person name="Ling F."/>
            <person name="Zhang R."/>
            <person name="Shi X.-G."/>
            <person name="Ren J.-P."/>
            <person name="Chen E.-F."/>
            <person name="Sun J.-M."/>
        </authorList>
    </citation>
    <scope>NUCLEOTIDE SEQUENCE</scope>
    <source>
        <strain evidence="4">Adult_tree_wgs_1</strain>
        <tissue evidence="4">Leaves</tissue>
    </source>
</reference>
<feature type="region of interest" description="Disordered" evidence="1">
    <location>
        <begin position="740"/>
        <end position="773"/>
    </location>
</feature>
<dbReference type="OrthoDB" id="1557884at2759"/>
<keyword evidence="2" id="KW-1133">Transmembrane helix</keyword>
<keyword evidence="2" id="KW-0472">Membrane</keyword>
<keyword evidence="2" id="KW-0812">Transmembrane</keyword>
<keyword evidence="5" id="KW-1185">Reference proteome</keyword>
<organism evidence="4 5">
    <name type="scientific">Rhododendron simsii</name>
    <name type="common">Sims's rhododendron</name>
    <dbReference type="NCBI Taxonomy" id="118357"/>
    <lineage>
        <taxon>Eukaryota</taxon>
        <taxon>Viridiplantae</taxon>
        <taxon>Streptophyta</taxon>
        <taxon>Embryophyta</taxon>
        <taxon>Tracheophyta</taxon>
        <taxon>Spermatophyta</taxon>
        <taxon>Magnoliopsida</taxon>
        <taxon>eudicotyledons</taxon>
        <taxon>Gunneridae</taxon>
        <taxon>Pentapetalae</taxon>
        <taxon>asterids</taxon>
        <taxon>Ericales</taxon>
        <taxon>Ericaceae</taxon>
        <taxon>Ericoideae</taxon>
        <taxon>Rhodoreae</taxon>
        <taxon>Rhododendron</taxon>
    </lineage>
</organism>
<evidence type="ECO:0000313" key="4">
    <source>
        <dbReference type="EMBL" id="KAF7137969.1"/>
    </source>
</evidence>
<feature type="transmembrane region" description="Helical" evidence="2">
    <location>
        <begin position="97"/>
        <end position="117"/>
    </location>
</feature>
<protein>
    <recommendedName>
        <fullName evidence="3">DUF4220 domain-containing protein</fullName>
    </recommendedName>
</protein>
<evidence type="ECO:0000313" key="5">
    <source>
        <dbReference type="Proteomes" id="UP000626092"/>
    </source>
</evidence>
<name>A0A834GLD7_RHOSS</name>
<dbReference type="Proteomes" id="UP000626092">
    <property type="component" value="Unassembled WGS sequence"/>
</dbReference>
<evidence type="ECO:0000259" key="3">
    <source>
        <dbReference type="Pfam" id="PF13968"/>
    </source>
</evidence>
<dbReference type="Pfam" id="PF13968">
    <property type="entry name" value="DUF4220"/>
    <property type="match status" value="1"/>
</dbReference>
<dbReference type="InterPro" id="IPR025315">
    <property type="entry name" value="DUF4220"/>
</dbReference>
<feature type="transmembrane region" description="Helical" evidence="2">
    <location>
        <begin position="28"/>
        <end position="46"/>
    </location>
</feature>
<feature type="domain" description="DUF4220" evidence="3">
    <location>
        <begin position="64"/>
        <end position="378"/>
    </location>
</feature>
<gene>
    <name evidence="4" type="ORF">RHSIM_Rhsim07G0044400</name>
</gene>
<comment type="caution">
    <text evidence="4">The sequence shown here is derived from an EMBL/GenBank/DDBJ whole genome shotgun (WGS) entry which is preliminary data.</text>
</comment>
<feature type="compositionally biased region" description="Basic and acidic residues" evidence="1">
    <location>
        <begin position="750"/>
        <end position="772"/>
    </location>
</feature>
<feature type="transmembrane region" description="Helical" evidence="2">
    <location>
        <begin position="305"/>
        <end position="327"/>
    </location>
</feature>
<dbReference type="PANTHER" id="PTHR31325">
    <property type="entry name" value="OS01G0798800 PROTEIN-RELATED"/>
    <property type="match status" value="1"/>
</dbReference>
<dbReference type="AlphaFoldDB" id="A0A834GLD7"/>
<dbReference type="EMBL" id="WJXA01000007">
    <property type="protein sequence ID" value="KAF7137969.1"/>
    <property type="molecule type" value="Genomic_DNA"/>
</dbReference>
<feature type="transmembrane region" description="Helical" evidence="2">
    <location>
        <begin position="274"/>
        <end position="293"/>
    </location>
</feature>
<evidence type="ECO:0000256" key="1">
    <source>
        <dbReference type="SAM" id="MobiDB-lite"/>
    </source>
</evidence>
<proteinExistence type="predicted"/>
<feature type="transmembrane region" description="Helical" evidence="2">
    <location>
        <begin position="138"/>
        <end position="163"/>
    </location>
</feature>
<accession>A0A834GLD7</accession>
<sequence>MPCYRICKHTKDYNDFRALRKWWEDWDLRILILYILIAQLYLLFFGRNRRMKMSSLTMIVNVSLLYLFADLLATIALGKLSKIKVDDRDGMYALRVLWAPLILFYLGGPDTVTVVRLEENQLWVKHLVGLLMQGLRTAYALLITWSGHLLSRLAVLMFIPGIIKYGERVWVVRSRSKDYRGLVQSSLPTIDQNSASGPNAKLVLLADSWFRTLMPHKPGYKCNVSMVRIMVTSFRESVRTGSVDAFKLIEIELGLMYDMLFSKVGTIFTVPGSILRFLSFSFLVSVLVVYLKCEKPEEHLEVDHIITVILLAGAIFLEIAGIVVQLVSDWALVWACKNRATSVLFLHEFLNSKSQSWFLTSHQKRSQRWSVDIGQFSFRVFCTKYKPTVCNNMMWRLFGRERMLKRFSSQESPVPHLKDLIIGQLLDKSENAAVGGTLQTSRERIADIDTSQTSTPEIANVDNLQISTEEIVEGDTVLQTANENVANVDNLQTSIEEIVEGDTVLQTANENVAHVDNLQTSTEEIVEGDNVQQTANENVANIDKLLTLGVRSGEWTLVRYNLVQQFKWTMEQEFGQSIVIWHVATEVCYELDHPKIGKDKEKLQAVKILSDYMMYLVVACPSRFPFCNEYNMIMKDYADMKELFDGGAFRSSRPEGVGNEGNTTNIRPLVNKAQRLVLDMKGNPKRWDIMGSMWVEMLCYAAMKCPWNNHIQGLRNGGEFLTHVWLLLMHFGETRKLVGSDSSLNADEDGGIRNTRENIEEKDNDDGEKHTSNDLSCEGCLFW</sequence>